<evidence type="ECO:0000259" key="1">
    <source>
        <dbReference type="SMART" id="SM00457"/>
    </source>
</evidence>
<dbReference type="InterPro" id="IPR020864">
    <property type="entry name" value="MACPF"/>
</dbReference>
<dbReference type="GeneID" id="70250275"/>
<comment type="caution">
    <text evidence="2">The sequence shown here is derived from an EMBL/GenBank/DDBJ whole genome shotgun (WGS) entry which is preliminary data.</text>
</comment>
<evidence type="ECO:0000313" key="3">
    <source>
        <dbReference type="Proteomes" id="UP001201262"/>
    </source>
</evidence>
<reference evidence="2" key="1">
    <citation type="submission" date="2021-12" db="EMBL/GenBank/DDBJ databases">
        <title>Convergent genome expansion in fungi linked to evolution of root-endophyte symbiosis.</title>
        <authorList>
            <consortium name="DOE Joint Genome Institute"/>
            <person name="Ke Y.-H."/>
            <person name="Bonito G."/>
            <person name="Liao H.-L."/>
            <person name="Looney B."/>
            <person name="Rojas-Flechas A."/>
            <person name="Nash J."/>
            <person name="Hameed K."/>
            <person name="Schadt C."/>
            <person name="Martin F."/>
            <person name="Crous P.W."/>
            <person name="Miettinen O."/>
            <person name="Magnuson J.K."/>
            <person name="Labbe J."/>
            <person name="Jacobson D."/>
            <person name="Doktycz M.J."/>
            <person name="Veneault-Fourrey C."/>
            <person name="Kuo A."/>
            <person name="Mondo S."/>
            <person name="Calhoun S."/>
            <person name="Riley R."/>
            <person name="Ohm R."/>
            <person name="LaButti K."/>
            <person name="Andreopoulos B."/>
            <person name="Pangilinan J."/>
            <person name="Nolan M."/>
            <person name="Tritt A."/>
            <person name="Clum A."/>
            <person name="Lipzen A."/>
            <person name="Daum C."/>
            <person name="Barry K."/>
            <person name="Grigoriev I.V."/>
            <person name="Vilgalys R."/>
        </authorList>
    </citation>
    <scope>NUCLEOTIDE SEQUENCE</scope>
    <source>
        <strain evidence="2">PMI_201</strain>
    </source>
</reference>
<keyword evidence="3" id="KW-1185">Reference proteome</keyword>
<gene>
    <name evidence="2" type="ORF">BGW36DRAFT_424567</name>
</gene>
<dbReference type="Pfam" id="PF01823">
    <property type="entry name" value="MACPF"/>
    <property type="match status" value="1"/>
</dbReference>
<name>A0AAD4KZA1_9EURO</name>
<feature type="domain" description="MACPF" evidence="1">
    <location>
        <begin position="124"/>
        <end position="290"/>
    </location>
</feature>
<dbReference type="SMART" id="SM00457">
    <property type="entry name" value="MACPF"/>
    <property type="match status" value="1"/>
</dbReference>
<protein>
    <recommendedName>
        <fullName evidence="1">MACPF domain-containing protein</fullName>
    </recommendedName>
</protein>
<accession>A0AAD4KZA1</accession>
<proteinExistence type="predicted"/>
<evidence type="ECO:0000313" key="2">
    <source>
        <dbReference type="EMBL" id="KAH8702287.1"/>
    </source>
</evidence>
<dbReference type="RefSeq" id="XP_046075663.1">
    <property type="nucleotide sequence ID" value="XM_046219988.1"/>
</dbReference>
<dbReference type="AlphaFoldDB" id="A0AAD4KZA1"/>
<dbReference type="EMBL" id="JAJTJA010000003">
    <property type="protein sequence ID" value="KAH8702287.1"/>
    <property type="molecule type" value="Genomic_DNA"/>
</dbReference>
<sequence>MSSTEEPPYFDDAELLGKSVILLPDGQDPFNLDKLLESTRRVVKLSLDKKIVGGSHGSGFKVPKDVDYTGVHETQTKSLQVETGDELSKELDTNASLSGSYSGVSAEASAKYSYHTSLNKSNYYGVVSLSHVSFLLTLHRSSIVKDNIESSFISSARKLPEWKDSAIPDEDTYSRYREFFETWGTHSKTELEAQIKAEYNGVASVKGEASVKHTEEYKRYINTRKHTALVKGGDPGLNTDLSNSPDDAEKFSAWADSIKDTTANDAISISVIDIGEVLKEAKEVSDQSISKRLKNALGYFNSFQLIKGNGFIRSIHDSQLDFDLSLSGLPGTKVLLEKFETDNPSISLEKKSSTHWKLVSGASPNIEPGQWGFDALISAPPLPVNVKIVKNYSLQFDSKADEKPKSGGPKYGEPTYVEIPDYGLQLNFAQGGGPYVHTKRGQKETKYQVDSFFSPGEYP</sequence>
<dbReference type="Proteomes" id="UP001201262">
    <property type="component" value="Unassembled WGS sequence"/>
</dbReference>
<organism evidence="2 3">
    <name type="scientific">Talaromyces proteolyticus</name>
    <dbReference type="NCBI Taxonomy" id="1131652"/>
    <lineage>
        <taxon>Eukaryota</taxon>
        <taxon>Fungi</taxon>
        <taxon>Dikarya</taxon>
        <taxon>Ascomycota</taxon>
        <taxon>Pezizomycotina</taxon>
        <taxon>Eurotiomycetes</taxon>
        <taxon>Eurotiomycetidae</taxon>
        <taxon>Eurotiales</taxon>
        <taxon>Trichocomaceae</taxon>
        <taxon>Talaromyces</taxon>
        <taxon>Talaromyces sect. Bacilispori</taxon>
    </lineage>
</organism>